<feature type="transmembrane region" description="Helical" evidence="3">
    <location>
        <begin position="168"/>
        <end position="185"/>
    </location>
</feature>
<organism evidence="5 6">
    <name type="scientific">Aeropyrum camini SY1 = JCM 12091</name>
    <dbReference type="NCBI Taxonomy" id="1198449"/>
    <lineage>
        <taxon>Archaea</taxon>
        <taxon>Thermoproteota</taxon>
        <taxon>Thermoprotei</taxon>
        <taxon>Desulfurococcales</taxon>
        <taxon>Desulfurococcaceae</taxon>
        <taxon>Aeropyrum</taxon>
    </lineage>
</organism>
<feature type="transmembrane region" description="Helical" evidence="3">
    <location>
        <begin position="253"/>
        <end position="272"/>
    </location>
</feature>
<dbReference type="GO" id="GO:0020037">
    <property type="term" value="F:heme binding"/>
    <property type="evidence" value="ECO:0007669"/>
    <property type="project" value="InterPro"/>
</dbReference>
<reference evidence="5 6" key="1">
    <citation type="journal article" date="2013" name="Appl. Environ. Microbiol.">
        <title>Variation of the Virus-Related Elements within Syntenic Genomes of the Hyperthermophilic Archaeon Aeropyrum.</title>
        <authorList>
            <person name="Daifuku T."/>
            <person name="Yoshida T."/>
            <person name="Kitamura T."/>
            <person name="Kawaichi S."/>
            <person name="Inoue T."/>
            <person name="Nomura K."/>
            <person name="Yoshida Y."/>
            <person name="Kuno S."/>
            <person name="Sako Y."/>
        </authorList>
    </citation>
    <scope>NUCLEOTIDE SEQUENCE [LARGE SCALE GENOMIC DNA]</scope>
    <source>
        <strain evidence="5 6">SY1</strain>
    </source>
</reference>
<feature type="transmembrane region" description="Helical" evidence="3">
    <location>
        <begin position="284"/>
        <end position="312"/>
    </location>
</feature>
<dbReference type="STRING" id="1198449.ACAM_1423"/>
<keyword evidence="3" id="KW-0812">Transmembrane</keyword>
<dbReference type="GO" id="GO:0017004">
    <property type="term" value="P:cytochrome complex assembly"/>
    <property type="evidence" value="ECO:0007669"/>
    <property type="project" value="UniProtKB-KW"/>
</dbReference>
<dbReference type="RefSeq" id="WP_022542160.1">
    <property type="nucleotide sequence ID" value="NC_022521.1"/>
</dbReference>
<name>U3TBH2_9CREN</name>
<evidence type="ECO:0000256" key="1">
    <source>
        <dbReference type="ARBA" id="ARBA00009186"/>
    </source>
</evidence>
<keyword evidence="6" id="KW-1185">Reference proteome</keyword>
<dbReference type="GO" id="GO:0015232">
    <property type="term" value="F:heme transmembrane transporter activity"/>
    <property type="evidence" value="ECO:0007669"/>
    <property type="project" value="InterPro"/>
</dbReference>
<dbReference type="GO" id="GO:0016020">
    <property type="term" value="C:membrane"/>
    <property type="evidence" value="ECO:0007669"/>
    <property type="project" value="InterPro"/>
</dbReference>
<feature type="transmembrane region" description="Helical" evidence="3">
    <location>
        <begin position="449"/>
        <end position="470"/>
    </location>
</feature>
<feature type="domain" description="Cytochrome c assembly protein" evidence="4">
    <location>
        <begin position="91"/>
        <end position="269"/>
    </location>
</feature>
<feature type="transmembrane region" description="Helical" evidence="3">
    <location>
        <begin position="117"/>
        <end position="139"/>
    </location>
</feature>
<evidence type="ECO:0000313" key="6">
    <source>
        <dbReference type="Proteomes" id="UP000016887"/>
    </source>
</evidence>
<feature type="transmembrane region" description="Helical" evidence="3">
    <location>
        <begin position="333"/>
        <end position="356"/>
    </location>
</feature>
<feature type="transmembrane region" description="Helical" evidence="3">
    <location>
        <begin position="409"/>
        <end position="429"/>
    </location>
</feature>
<proteinExistence type="inferred from homology"/>
<dbReference type="PANTHER" id="PTHR43653:SF1">
    <property type="entry name" value="CYTOCHROME C-TYPE BIOGENESIS PROTEIN CCMF"/>
    <property type="match status" value="1"/>
</dbReference>
<evidence type="ECO:0000313" key="5">
    <source>
        <dbReference type="EMBL" id="BAN90892.1"/>
    </source>
</evidence>
<dbReference type="InterPro" id="IPR003567">
    <property type="entry name" value="Cyt_c_biogenesis"/>
</dbReference>
<dbReference type="Pfam" id="PF01578">
    <property type="entry name" value="Cytochrom_C_asm"/>
    <property type="match status" value="1"/>
</dbReference>
<evidence type="ECO:0000259" key="4">
    <source>
        <dbReference type="Pfam" id="PF01578"/>
    </source>
</evidence>
<feature type="transmembrane region" description="Helical" evidence="3">
    <location>
        <begin position="6"/>
        <end position="28"/>
    </location>
</feature>
<dbReference type="PRINTS" id="PR01410">
    <property type="entry name" value="CCBIOGENESIS"/>
</dbReference>
<feature type="transmembrane region" description="Helical" evidence="3">
    <location>
        <begin position="40"/>
        <end position="59"/>
    </location>
</feature>
<dbReference type="Proteomes" id="UP000016887">
    <property type="component" value="Chromosome"/>
</dbReference>
<dbReference type="AlphaFoldDB" id="U3TBH2"/>
<dbReference type="InterPro" id="IPR002541">
    <property type="entry name" value="Cyt_c_assembly"/>
</dbReference>
<dbReference type="PANTHER" id="PTHR43653">
    <property type="entry name" value="CYTOCHROME C ASSEMBLY PROTEIN-RELATED"/>
    <property type="match status" value="1"/>
</dbReference>
<feature type="transmembrane region" description="Helical" evidence="3">
    <location>
        <begin position="230"/>
        <end position="246"/>
    </location>
</feature>
<dbReference type="GeneID" id="17110656"/>
<gene>
    <name evidence="5" type="ORF">ACAM_1423</name>
</gene>
<evidence type="ECO:0000256" key="2">
    <source>
        <dbReference type="ARBA" id="ARBA00022748"/>
    </source>
</evidence>
<protein>
    <submittedName>
        <fullName evidence="5">Cytochrome C-type biogenesis protein</fullName>
    </submittedName>
</protein>
<feature type="transmembrane region" description="Helical" evidence="3">
    <location>
        <begin position="192"/>
        <end position="210"/>
    </location>
</feature>
<dbReference type="EMBL" id="AP012489">
    <property type="protein sequence ID" value="BAN90892.1"/>
    <property type="molecule type" value="Genomic_DNA"/>
</dbReference>
<feature type="transmembrane region" description="Helical" evidence="3">
    <location>
        <begin position="491"/>
        <end position="511"/>
    </location>
</feature>
<comment type="similarity">
    <text evidence="1">Belongs to the CcmF/CycK/Ccl1/NrfE/CcsA family.</text>
</comment>
<sequence length="1006" mass="108420">MSSMIGLHYATILPAIAYLLLALTILLLAVGREAAAKRTFMVSLLLVVLGWIPYIAAFVSLDFSLDEVARNASNDLSLYLRIGAAWSGGGGSLYLFSAFLSLAILLQTKLNKGLNRFAMMVFALLVLASMSTAILMGAFGTGPVDRGGLGINPLLKNYWVVPHPTSTFLGYSFILVGSLALALGYKSGFSTQLLGLAFLTFGLVFGGMWSYETFGWGGYWAWDPVETSQLSVWLAAVASIHMIGPLKDLRRGFAAYAASSVFLALYVTRSGVSPLHSFAAESFAAVILLAASLILMIVSILLFSDGIGALIDELQSNLRQPTQPPRVTGFGKLSTMLLIIGSSSIAIAALIVYSSLFTPSLLKLLGFNTQPPSFEQGVRFYNTLMMPLALASLYAVAGYYLSVWAGRKAVYAFFITLTVALSIIGLATIRGTLVVSPLSDKATNLASAILLAGGSISSSTLLTMALWKTYSVIRGRAAKGVYTLRIILEKLVHASMLMILVSVALSGSYAYNRGYAEEVFVPLGGEANVMGVTISYEGFDYETHQGSIDLKNNLDENILLYTAREALKLIDEDIASAVREYRLASIESQSNQAIRTLLQASTSISEYIGVFDSTVGLADLTVVDVRTGANRLWIQDREASIQLVNTGLEVAVDPRLDSETGRIEGGVVSIVFYPEKLVVHGLDSPLKLDSYSYLYIKFKEPVEIILGNITVKIGEATVYPAENNSSIEGVAAAGSTVFRGAALKVTSGLISLDSVDVELPYQLDRGQFLYFMVYKGQAEVLADVLSSSISGLLESGVVSRATGEDIESFKVPRKAPSGVSLRLYMAVDGEPVEADLRFEANGEAIGIHGLVIDTVIMRKGLSHVYISVQAPMVKGHFGEYHELMIYYLNKAMNTLSPEEYLALASIMAAGYNVASIRSSPSIERSALLVERATLDLYLLSEGFHEETSAAANGIMLTVKIVPGTPILWLTGLLAGTFLFFMSLLHIYTILRKSAEWSSGTWARATP</sequence>
<dbReference type="KEGG" id="acj:ACAM_1423"/>
<accession>U3TBH2</accession>
<evidence type="ECO:0000256" key="3">
    <source>
        <dbReference type="SAM" id="Phobius"/>
    </source>
</evidence>
<dbReference type="eggNOG" id="arCOG00268">
    <property type="taxonomic scope" value="Archaea"/>
</dbReference>
<dbReference type="PATRIC" id="fig|1198449.6.peg.1437"/>
<keyword evidence="3" id="KW-1133">Transmembrane helix</keyword>
<feature type="transmembrane region" description="Helical" evidence="3">
    <location>
        <begin position="79"/>
        <end position="105"/>
    </location>
</feature>
<keyword evidence="3" id="KW-0472">Membrane</keyword>
<feature type="transmembrane region" description="Helical" evidence="3">
    <location>
        <begin position="966"/>
        <end position="990"/>
    </location>
</feature>
<keyword evidence="2" id="KW-0201">Cytochrome c-type biogenesis</keyword>
<feature type="transmembrane region" description="Helical" evidence="3">
    <location>
        <begin position="380"/>
        <end position="402"/>
    </location>
</feature>